<dbReference type="InterPro" id="IPR013216">
    <property type="entry name" value="Methyltransf_11"/>
</dbReference>
<dbReference type="InParanoid" id="C7Q8T6"/>
<organism evidence="5 6">
    <name type="scientific">Catenulispora acidiphila (strain DSM 44928 / JCM 14897 / NBRC 102108 / NRRL B-24433 / ID139908)</name>
    <dbReference type="NCBI Taxonomy" id="479433"/>
    <lineage>
        <taxon>Bacteria</taxon>
        <taxon>Bacillati</taxon>
        <taxon>Actinomycetota</taxon>
        <taxon>Actinomycetes</taxon>
        <taxon>Catenulisporales</taxon>
        <taxon>Catenulisporaceae</taxon>
        <taxon>Catenulispora</taxon>
    </lineage>
</organism>
<evidence type="ECO:0000256" key="3">
    <source>
        <dbReference type="ARBA" id="ARBA00022691"/>
    </source>
</evidence>
<dbReference type="Pfam" id="PF08241">
    <property type="entry name" value="Methyltransf_11"/>
    <property type="match status" value="1"/>
</dbReference>
<gene>
    <name evidence="5" type="ordered locus">Caci_1428</name>
</gene>
<dbReference type="OrthoDB" id="5566900at2"/>
<proteinExistence type="predicted"/>
<reference evidence="5 6" key="1">
    <citation type="journal article" date="2009" name="Stand. Genomic Sci.">
        <title>Complete genome sequence of Catenulispora acidiphila type strain (ID 139908).</title>
        <authorList>
            <person name="Copeland A."/>
            <person name="Lapidus A."/>
            <person name="Glavina Del Rio T."/>
            <person name="Nolan M."/>
            <person name="Lucas S."/>
            <person name="Chen F."/>
            <person name="Tice H."/>
            <person name="Cheng J.F."/>
            <person name="Bruce D."/>
            <person name="Goodwin L."/>
            <person name="Pitluck S."/>
            <person name="Mikhailova N."/>
            <person name="Pati A."/>
            <person name="Ivanova N."/>
            <person name="Mavromatis K."/>
            <person name="Chen A."/>
            <person name="Palaniappan K."/>
            <person name="Chain P."/>
            <person name="Land M."/>
            <person name="Hauser L."/>
            <person name="Chang Y.J."/>
            <person name="Jeffries C.D."/>
            <person name="Chertkov O."/>
            <person name="Brettin T."/>
            <person name="Detter J.C."/>
            <person name="Han C."/>
            <person name="Ali Z."/>
            <person name="Tindall B.J."/>
            <person name="Goker M."/>
            <person name="Bristow J."/>
            <person name="Eisen J.A."/>
            <person name="Markowitz V."/>
            <person name="Hugenholtz P."/>
            <person name="Kyrpides N.C."/>
            <person name="Klenk H.P."/>
        </authorList>
    </citation>
    <scope>NUCLEOTIDE SEQUENCE [LARGE SCALE GENOMIC DNA]</scope>
    <source>
        <strain evidence="6">DSM 44928 / JCM 14897 / NBRC 102108 / NRRL B-24433 / ID139908</strain>
    </source>
</reference>
<dbReference type="RefSeq" id="WP_012785645.1">
    <property type="nucleotide sequence ID" value="NC_013131.1"/>
</dbReference>
<dbReference type="Gene3D" id="3.40.50.150">
    <property type="entry name" value="Vaccinia Virus protein VP39"/>
    <property type="match status" value="1"/>
</dbReference>
<dbReference type="SUPFAM" id="SSF53335">
    <property type="entry name" value="S-adenosyl-L-methionine-dependent methyltransferases"/>
    <property type="match status" value="1"/>
</dbReference>
<dbReference type="PANTHER" id="PTHR43464:SF19">
    <property type="entry name" value="UBIQUINONE BIOSYNTHESIS O-METHYLTRANSFERASE, MITOCHONDRIAL"/>
    <property type="match status" value="1"/>
</dbReference>
<dbReference type="PANTHER" id="PTHR43464">
    <property type="entry name" value="METHYLTRANSFERASE"/>
    <property type="match status" value="1"/>
</dbReference>
<evidence type="ECO:0000313" key="5">
    <source>
        <dbReference type="EMBL" id="ACU70351.1"/>
    </source>
</evidence>
<dbReference type="STRING" id="479433.Caci_1428"/>
<dbReference type="KEGG" id="cai:Caci_1428"/>
<dbReference type="eggNOG" id="COG2226">
    <property type="taxonomic scope" value="Bacteria"/>
</dbReference>
<protein>
    <submittedName>
        <fullName evidence="5">Methyltransferase type 11</fullName>
    </submittedName>
</protein>
<dbReference type="FunCoup" id="C7Q8T6">
    <property type="interactions" value="1"/>
</dbReference>
<feature type="domain" description="Methyltransferase type 11" evidence="4">
    <location>
        <begin position="46"/>
        <end position="139"/>
    </location>
</feature>
<dbReference type="EMBL" id="CP001700">
    <property type="protein sequence ID" value="ACU70351.1"/>
    <property type="molecule type" value="Genomic_DNA"/>
</dbReference>
<dbReference type="GO" id="GO:0032259">
    <property type="term" value="P:methylation"/>
    <property type="evidence" value="ECO:0007669"/>
    <property type="project" value="UniProtKB-KW"/>
</dbReference>
<sequence length="233" mass="25146">MPTDTSYHGDLGDFFAGTGQQHPTNAYIDRPAMLELIGDVAGRDVLDAGCGPGFYAAAMADRGARVTAIDGSAEMVRIAARAAGERGTFARHDLELPLPFADASFDLAVMALVYHHLYARGQVLAELRRVVRPGGRLLVSTTHPMSEQRWLGGSYYQGGRVDAPIGGPGSGYTISFERMTVETFVNEMLDGGFVLERLVEPRPSVALRDVDPEKFAQLDVKPTVLAVALRRPA</sequence>
<keyword evidence="2 5" id="KW-0808">Transferase</keyword>
<evidence type="ECO:0000313" key="6">
    <source>
        <dbReference type="Proteomes" id="UP000000851"/>
    </source>
</evidence>
<dbReference type="Proteomes" id="UP000000851">
    <property type="component" value="Chromosome"/>
</dbReference>
<dbReference type="GO" id="GO:0008757">
    <property type="term" value="F:S-adenosylmethionine-dependent methyltransferase activity"/>
    <property type="evidence" value="ECO:0007669"/>
    <property type="project" value="InterPro"/>
</dbReference>
<accession>C7Q8T6</accession>
<keyword evidence="3" id="KW-0949">S-adenosyl-L-methionine</keyword>
<evidence type="ECO:0000256" key="2">
    <source>
        <dbReference type="ARBA" id="ARBA00022679"/>
    </source>
</evidence>
<dbReference type="InterPro" id="IPR029063">
    <property type="entry name" value="SAM-dependent_MTases_sf"/>
</dbReference>
<evidence type="ECO:0000256" key="1">
    <source>
        <dbReference type="ARBA" id="ARBA00022603"/>
    </source>
</evidence>
<evidence type="ECO:0000259" key="4">
    <source>
        <dbReference type="Pfam" id="PF08241"/>
    </source>
</evidence>
<dbReference type="HOGENOM" id="CLU_049749_5_0_11"/>
<dbReference type="CDD" id="cd02440">
    <property type="entry name" value="AdoMet_MTases"/>
    <property type="match status" value="1"/>
</dbReference>
<name>C7Q8T6_CATAD</name>
<keyword evidence="6" id="KW-1185">Reference proteome</keyword>
<dbReference type="AlphaFoldDB" id="C7Q8T6"/>
<keyword evidence="1 5" id="KW-0489">Methyltransferase</keyword>